<feature type="compositionally biased region" description="Basic and acidic residues" evidence="1">
    <location>
        <begin position="196"/>
        <end position="208"/>
    </location>
</feature>
<keyword evidence="3" id="KW-1185">Reference proteome</keyword>
<accession>A0A0U5GH69</accession>
<feature type="region of interest" description="Disordered" evidence="1">
    <location>
        <begin position="186"/>
        <end position="208"/>
    </location>
</feature>
<dbReference type="EMBL" id="CDMC01000023">
    <property type="protein sequence ID" value="CEL11190.1"/>
    <property type="molecule type" value="Genomic_DNA"/>
</dbReference>
<evidence type="ECO:0000313" key="3">
    <source>
        <dbReference type="Proteomes" id="UP000054771"/>
    </source>
</evidence>
<dbReference type="OrthoDB" id="10349790at2759"/>
<gene>
    <name evidence="2" type="ORF">ASPCAL14293</name>
</gene>
<name>A0A0U5GH69_ASPCI</name>
<protein>
    <submittedName>
        <fullName evidence="2">Uncharacterized protein</fullName>
    </submittedName>
</protein>
<sequence length="208" mass="23780">MDSDPSATVWNTRSTPEPANSRAIVPLVVSDIDENGNPPLDQTLPNPQTDRMTIRIVTTRLGDEEPHHWVVLFTPYYNSNDDSICIWYHVFHSSEAGVGYTSLIERASFNGCIVWNDWRSAEYVCWIPRVMHGEVIRLLDECLKRGNEEGQRWLRLFLRECVAMGILMVDRAAEIEWVVLPGQGEPGDNESYPEAETARSDDRMIWEG</sequence>
<evidence type="ECO:0000313" key="2">
    <source>
        <dbReference type="EMBL" id="CEL11190.1"/>
    </source>
</evidence>
<reference evidence="3" key="1">
    <citation type="journal article" date="2016" name="Genome Announc.">
        <title>Draft genome sequences of fungus Aspergillus calidoustus.</title>
        <authorList>
            <person name="Horn F."/>
            <person name="Linde J."/>
            <person name="Mattern D.J."/>
            <person name="Walther G."/>
            <person name="Guthke R."/>
            <person name="Scherlach K."/>
            <person name="Martin K."/>
            <person name="Brakhage A.A."/>
            <person name="Petzke L."/>
            <person name="Valiante V."/>
        </authorList>
    </citation>
    <scope>NUCLEOTIDE SEQUENCE [LARGE SCALE GENOMIC DNA]</scope>
    <source>
        <strain evidence="3">SF006504</strain>
    </source>
</reference>
<organism evidence="2 3">
    <name type="scientific">Aspergillus calidoustus</name>
    <dbReference type="NCBI Taxonomy" id="454130"/>
    <lineage>
        <taxon>Eukaryota</taxon>
        <taxon>Fungi</taxon>
        <taxon>Dikarya</taxon>
        <taxon>Ascomycota</taxon>
        <taxon>Pezizomycotina</taxon>
        <taxon>Eurotiomycetes</taxon>
        <taxon>Eurotiomycetidae</taxon>
        <taxon>Eurotiales</taxon>
        <taxon>Aspergillaceae</taxon>
        <taxon>Aspergillus</taxon>
        <taxon>Aspergillus subgen. Nidulantes</taxon>
    </lineage>
</organism>
<dbReference type="AlphaFoldDB" id="A0A0U5GH69"/>
<proteinExistence type="predicted"/>
<evidence type="ECO:0000256" key="1">
    <source>
        <dbReference type="SAM" id="MobiDB-lite"/>
    </source>
</evidence>
<dbReference type="Proteomes" id="UP000054771">
    <property type="component" value="Unassembled WGS sequence"/>
</dbReference>